<dbReference type="RefSeq" id="WP_420830179.1">
    <property type="nucleotide sequence ID" value="NZ_AP024601.1"/>
</dbReference>
<name>A0A8D5UCS5_9BACL</name>
<dbReference type="GO" id="GO:0046872">
    <property type="term" value="F:metal ion binding"/>
    <property type="evidence" value="ECO:0007669"/>
    <property type="project" value="UniProtKB-KW"/>
</dbReference>
<dbReference type="InterPro" id="IPR039661">
    <property type="entry name" value="ELP3"/>
</dbReference>
<dbReference type="InterPro" id="IPR007197">
    <property type="entry name" value="rSAM"/>
</dbReference>
<evidence type="ECO:0000313" key="9">
    <source>
        <dbReference type="Proteomes" id="UP000677436"/>
    </source>
</evidence>
<dbReference type="Pfam" id="PF04055">
    <property type="entry name" value="Radical_SAM"/>
    <property type="match status" value="1"/>
</dbReference>
<keyword evidence="6" id="KW-0411">Iron-sulfur</keyword>
<dbReference type="EMBL" id="AP024601">
    <property type="protein sequence ID" value="BCU80674.1"/>
    <property type="molecule type" value="Genomic_DNA"/>
</dbReference>
<dbReference type="SMART" id="SM00729">
    <property type="entry name" value="Elp3"/>
    <property type="match status" value="1"/>
</dbReference>
<evidence type="ECO:0000256" key="3">
    <source>
        <dbReference type="ARBA" id="ARBA00022691"/>
    </source>
</evidence>
<protein>
    <submittedName>
        <fullName evidence="8">TIGR01212 family radical SAM protein</fullName>
    </submittedName>
</protein>
<dbReference type="InterPro" id="IPR032432">
    <property type="entry name" value="Radical_SAM_C"/>
</dbReference>
<feature type="domain" description="Radical SAM core" evidence="7">
    <location>
        <begin position="28"/>
        <end position="269"/>
    </location>
</feature>
<dbReference type="GO" id="GO:0003824">
    <property type="term" value="F:catalytic activity"/>
    <property type="evidence" value="ECO:0007669"/>
    <property type="project" value="InterPro"/>
</dbReference>
<dbReference type="InterPro" id="IPR023404">
    <property type="entry name" value="rSAM_horseshoe"/>
</dbReference>
<gene>
    <name evidence="8" type="ORF">JIR001_04570</name>
</gene>
<accession>A0A8D5UCS5</accession>
<dbReference type="SFLD" id="SFLDG01086">
    <property type="entry name" value="elongater_protein-like"/>
    <property type="match status" value="1"/>
</dbReference>
<dbReference type="SFLD" id="SFLDS00029">
    <property type="entry name" value="Radical_SAM"/>
    <property type="match status" value="1"/>
</dbReference>
<dbReference type="PROSITE" id="PS51918">
    <property type="entry name" value="RADICAL_SAM"/>
    <property type="match status" value="1"/>
</dbReference>
<dbReference type="CDD" id="cd01335">
    <property type="entry name" value="Radical_SAM"/>
    <property type="match status" value="1"/>
</dbReference>
<dbReference type="Proteomes" id="UP000677436">
    <property type="component" value="Chromosome"/>
</dbReference>
<dbReference type="Pfam" id="PF16199">
    <property type="entry name" value="Radical_SAM_C"/>
    <property type="match status" value="1"/>
</dbReference>
<keyword evidence="9" id="KW-1185">Reference proteome</keyword>
<evidence type="ECO:0000256" key="5">
    <source>
        <dbReference type="ARBA" id="ARBA00023004"/>
    </source>
</evidence>
<evidence type="ECO:0000256" key="2">
    <source>
        <dbReference type="ARBA" id="ARBA00022485"/>
    </source>
</evidence>
<keyword evidence="2" id="KW-0004">4Fe-4S</keyword>
<dbReference type="SUPFAM" id="SSF102114">
    <property type="entry name" value="Radical SAM enzymes"/>
    <property type="match status" value="1"/>
</dbReference>
<reference evidence="8" key="2">
    <citation type="journal article" date="2021" name="Microbiol. Resour. Announc.">
        <title>Complete Genome Sequence of Polycladomyces abyssicola JIR-001T, Isolated from Hemipelagic Sediment in Deep Seawater.</title>
        <authorList>
            <person name="Tsubouchi T."/>
            <person name="Kaneko Y."/>
        </authorList>
    </citation>
    <scope>NUCLEOTIDE SEQUENCE</scope>
    <source>
        <strain evidence="8">JIR-001</strain>
    </source>
</reference>
<comment type="cofactor">
    <cofactor evidence="1">
        <name>[4Fe-4S] cluster</name>
        <dbReference type="ChEBI" id="CHEBI:49883"/>
    </cofactor>
</comment>
<dbReference type="InterPro" id="IPR005911">
    <property type="entry name" value="YhcC-like"/>
</dbReference>
<dbReference type="AlphaFoldDB" id="A0A8D5UCS5"/>
<keyword evidence="4" id="KW-0479">Metal-binding</keyword>
<evidence type="ECO:0000313" key="8">
    <source>
        <dbReference type="EMBL" id="BCU80674.1"/>
    </source>
</evidence>
<reference evidence="8" key="1">
    <citation type="journal article" date="2013" name="Int. J. Syst. Evol. Microbiol.">
        <title>Polycladomyces abyssicola gen. nov., sp. nov., a thermophilic filamentous bacterium isolated from hemipelagic sediment.</title>
        <authorList>
            <person name="Tsubouchi T."/>
            <person name="Shimane Y."/>
            <person name="Mori K."/>
            <person name="Usui K."/>
            <person name="Hiraki T."/>
            <person name="Tame A."/>
            <person name="Uematsu K."/>
            <person name="Maruyama T."/>
            <person name="Hatada Y."/>
        </authorList>
    </citation>
    <scope>NUCLEOTIDE SEQUENCE</scope>
    <source>
        <strain evidence="8">JIR-001</strain>
    </source>
</reference>
<dbReference type="Gene3D" id="3.80.30.20">
    <property type="entry name" value="tm_1862 like domain"/>
    <property type="match status" value="1"/>
</dbReference>
<evidence type="ECO:0000256" key="6">
    <source>
        <dbReference type="ARBA" id="ARBA00023014"/>
    </source>
</evidence>
<evidence type="ECO:0000256" key="4">
    <source>
        <dbReference type="ARBA" id="ARBA00022723"/>
    </source>
</evidence>
<dbReference type="InterPro" id="IPR006638">
    <property type="entry name" value="Elp3/MiaA/NifB-like_rSAM"/>
</dbReference>
<keyword evidence="3" id="KW-0949">S-adenosyl-L-methionine</keyword>
<dbReference type="PANTHER" id="PTHR11135:SF1">
    <property type="entry name" value="PROTEIN YHCC"/>
    <property type="match status" value="1"/>
</dbReference>
<proteinExistence type="predicted"/>
<dbReference type="PANTHER" id="PTHR11135">
    <property type="entry name" value="HISTONE ACETYLTRANSFERASE-RELATED"/>
    <property type="match status" value="1"/>
</dbReference>
<dbReference type="InterPro" id="IPR058240">
    <property type="entry name" value="rSAM_sf"/>
</dbReference>
<sequence>MKTVQPEETPLMWGDKRYNSWNYHLRQTFGEKVFKVPLDGGFTCPNRDGTVATGGCTFCSARGSGDFAGNRRDSLVQQFEEVKERMHRKWPQAKYLAYFQAFSNTYAPVDVLRPMYETALEQEGVVGLAIATRPDCLPDDVVELLAELNERTYLWVELGLQTIHEETSRLVNRGHDFQCFLDGVEKLRRHNIRTCAHIIYGLPGETEEMMMETAKACAEMDIQGIKIHLLHLLKNTPMVKQYEAGLLRFLDKETYVKLVVDTLEILPPDMIIHRLTGDGPPDLLIGPLWSLKKWEVLNAIDDELKRRNSWQGKRWSSSRSGLVRSGGRR</sequence>
<dbReference type="NCBIfam" id="TIGR01212">
    <property type="entry name" value="TIGR01212 family radical SAM protein"/>
    <property type="match status" value="1"/>
</dbReference>
<dbReference type="SFLD" id="SFLDG01091">
    <property type="entry name" value="uncharacterized_CHP01210-like"/>
    <property type="match status" value="1"/>
</dbReference>
<dbReference type="GO" id="GO:0051539">
    <property type="term" value="F:4 iron, 4 sulfur cluster binding"/>
    <property type="evidence" value="ECO:0007669"/>
    <property type="project" value="UniProtKB-KW"/>
</dbReference>
<evidence type="ECO:0000256" key="1">
    <source>
        <dbReference type="ARBA" id="ARBA00001966"/>
    </source>
</evidence>
<dbReference type="KEGG" id="pabs:JIR001_04570"/>
<keyword evidence="5" id="KW-0408">Iron</keyword>
<evidence type="ECO:0000259" key="7">
    <source>
        <dbReference type="PROSITE" id="PS51918"/>
    </source>
</evidence>
<organism evidence="8 9">
    <name type="scientific">Polycladomyces abyssicola</name>
    <dbReference type="NCBI Taxonomy" id="1125966"/>
    <lineage>
        <taxon>Bacteria</taxon>
        <taxon>Bacillati</taxon>
        <taxon>Bacillota</taxon>
        <taxon>Bacilli</taxon>
        <taxon>Bacillales</taxon>
        <taxon>Thermoactinomycetaceae</taxon>
        <taxon>Polycladomyces</taxon>
    </lineage>
</organism>